<reference evidence="2" key="1">
    <citation type="submission" date="2016-10" db="EMBL/GenBank/DDBJ databases">
        <authorList>
            <person name="Varghese N."/>
            <person name="Submissions S."/>
        </authorList>
    </citation>
    <scope>NUCLEOTIDE SEQUENCE [LARGE SCALE GENOMIC DNA]</scope>
    <source>
        <strain evidence="2">DUS833</strain>
    </source>
</reference>
<protein>
    <submittedName>
        <fullName evidence="1">Uncharacterized protein</fullName>
    </submittedName>
</protein>
<gene>
    <name evidence="1" type="ORF">SAMN05445850_8028</name>
</gene>
<accession>A0A1H1KHS9</accession>
<keyword evidence="2" id="KW-1185">Reference proteome</keyword>
<dbReference type="Proteomes" id="UP000199365">
    <property type="component" value="Unassembled WGS sequence"/>
</dbReference>
<organism evidence="1 2">
    <name type="scientific">Paraburkholderia tuberum</name>
    <dbReference type="NCBI Taxonomy" id="157910"/>
    <lineage>
        <taxon>Bacteria</taxon>
        <taxon>Pseudomonadati</taxon>
        <taxon>Pseudomonadota</taxon>
        <taxon>Betaproteobacteria</taxon>
        <taxon>Burkholderiales</taxon>
        <taxon>Burkholderiaceae</taxon>
        <taxon>Paraburkholderia</taxon>
    </lineage>
</organism>
<proteinExistence type="predicted"/>
<dbReference type="AlphaFoldDB" id="A0A1H1KHS9"/>
<sequence length="205" mass="23361">MFGAEFARVKESRVEFKAKDQVESIAAAYGKVPKVVKIYTARVRRWLARNFYYTHKRVSKRARSPDGRGQNDAWISESDARIRSFASECPAATESDLEHCGYFLAEVHVSHYQLERVLEVMLKLDKVLARMDSEDDPNRMDKMLAVVTEPLGWLRVEHTSEPLTINGVHKPSPFIRGAPKDGLKGVAEEAFGRSADFREGERSFR</sequence>
<dbReference type="EMBL" id="FNKX01000004">
    <property type="protein sequence ID" value="SDR61898.1"/>
    <property type="molecule type" value="Genomic_DNA"/>
</dbReference>
<evidence type="ECO:0000313" key="2">
    <source>
        <dbReference type="Proteomes" id="UP000199365"/>
    </source>
</evidence>
<evidence type="ECO:0000313" key="1">
    <source>
        <dbReference type="EMBL" id="SDR61898.1"/>
    </source>
</evidence>
<name>A0A1H1KHS9_9BURK</name>